<keyword evidence="2 4" id="KW-0472">Membrane</keyword>
<protein>
    <submittedName>
        <fullName evidence="6">OmpA/MotB domain protein</fullName>
    </submittedName>
</protein>
<dbReference type="CDD" id="cd07185">
    <property type="entry name" value="OmpA_C-like"/>
    <property type="match status" value="1"/>
</dbReference>
<evidence type="ECO:0000259" key="5">
    <source>
        <dbReference type="PROSITE" id="PS51123"/>
    </source>
</evidence>
<comment type="subcellular location">
    <subcellularLocation>
        <location evidence="1">Cell outer membrane</location>
    </subcellularLocation>
</comment>
<evidence type="ECO:0000256" key="1">
    <source>
        <dbReference type="ARBA" id="ARBA00004442"/>
    </source>
</evidence>
<name>I2GB70_9BACT</name>
<dbReference type="GO" id="GO:0009279">
    <property type="term" value="C:cell outer membrane"/>
    <property type="evidence" value="ECO:0007669"/>
    <property type="project" value="UniProtKB-SubCell"/>
</dbReference>
<dbReference type="Pfam" id="PF00691">
    <property type="entry name" value="OmpA"/>
    <property type="match status" value="1"/>
</dbReference>
<gene>
    <name evidence="6" type="ORF">BN8_00054</name>
</gene>
<dbReference type="eggNOG" id="COG2885">
    <property type="taxonomic scope" value="Bacteria"/>
</dbReference>
<dbReference type="EMBL" id="CAIT01000003">
    <property type="protein sequence ID" value="CCH51144.1"/>
    <property type="molecule type" value="Genomic_DNA"/>
</dbReference>
<accession>I2GB70</accession>
<reference evidence="6 7" key="1">
    <citation type="journal article" date="2012" name="J. Bacteriol.">
        <title>Genome Sequence of the Filamentous Bacterium Fibrisoma limi BUZ 3T.</title>
        <authorList>
            <person name="Filippini M."/>
            <person name="Qi W."/>
            <person name="Jaenicke S."/>
            <person name="Goesmann A."/>
            <person name="Smits T.H."/>
            <person name="Bagheri H.C."/>
        </authorList>
    </citation>
    <scope>NUCLEOTIDE SEQUENCE [LARGE SCALE GENOMIC DNA]</scope>
    <source>
        <strain evidence="7">BUZ 3T</strain>
    </source>
</reference>
<dbReference type="SUPFAM" id="SSF48452">
    <property type="entry name" value="TPR-like"/>
    <property type="match status" value="1"/>
</dbReference>
<feature type="domain" description="OmpA-like" evidence="5">
    <location>
        <begin position="680"/>
        <end position="802"/>
    </location>
</feature>
<evidence type="ECO:0000256" key="2">
    <source>
        <dbReference type="ARBA" id="ARBA00023136"/>
    </source>
</evidence>
<evidence type="ECO:0000313" key="7">
    <source>
        <dbReference type="Proteomes" id="UP000009309"/>
    </source>
</evidence>
<dbReference type="InterPro" id="IPR036737">
    <property type="entry name" value="OmpA-like_sf"/>
</dbReference>
<evidence type="ECO:0000256" key="4">
    <source>
        <dbReference type="PROSITE-ProRule" id="PRU00473"/>
    </source>
</evidence>
<dbReference type="PANTHER" id="PTHR30329:SF21">
    <property type="entry name" value="LIPOPROTEIN YIAD-RELATED"/>
    <property type="match status" value="1"/>
</dbReference>
<dbReference type="Gene3D" id="3.30.1330.60">
    <property type="entry name" value="OmpA-like domain"/>
    <property type="match status" value="1"/>
</dbReference>
<dbReference type="Gene3D" id="1.25.40.10">
    <property type="entry name" value="Tetratricopeptide repeat domain"/>
    <property type="match status" value="1"/>
</dbReference>
<dbReference type="RefSeq" id="WP_009279734.1">
    <property type="nucleotide sequence ID" value="NZ_CAIT01000003.1"/>
</dbReference>
<dbReference type="SUPFAM" id="SSF82171">
    <property type="entry name" value="DPP6 N-terminal domain-like"/>
    <property type="match status" value="1"/>
</dbReference>
<dbReference type="SUPFAM" id="SSF103088">
    <property type="entry name" value="OmpA-like"/>
    <property type="match status" value="1"/>
</dbReference>
<dbReference type="Pfam" id="PF07676">
    <property type="entry name" value="PD40"/>
    <property type="match status" value="2"/>
</dbReference>
<keyword evidence="7" id="KW-1185">Reference proteome</keyword>
<dbReference type="InterPro" id="IPR006665">
    <property type="entry name" value="OmpA-like"/>
</dbReference>
<evidence type="ECO:0000256" key="3">
    <source>
        <dbReference type="ARBA" id="ARBA00023237"/>
    </source>
</evidence>
<dbReference type="InterPro" id="IPR050330">
    <property type="entry name" value="Bact_OuterMem_StrucFunc"/>
</dbReference>
<dbReference type="OrthoDB" id="1488841at2"/>
<evidence type="ECO:0000313" key="6">
    <source>
        <dbReference type="EMBL" id="CCH51144.1"/>
    </source>
</evidence>
<keyword evidence="3" id="KW-0998">Cell outer membrane</keyword>
<sequence length="802" mass="88609">MVRFLFLSGLLACSLNPLLGQSLTNQADRQFDQLAYANAIDLYEQALKNTSALTETERRATLARLGFSYHQQRDTKNAERVYRELMGMGDLPAEHAPAYLYYAQSLAANGKFREAQEAFEKYNTLVPADQQAMPYSRLYREANAQSKKATNYKVEFLTINTRKAEFSPMLYHDGLVFVSASGGNKGSKKVIDSKNGPFLDLYFLPEAGSLRGKVTTTDNAKSSKRKVRTAAYKPTLGRDDYTAMTANDSRTVGFYGGNNVNQFQSYEDRPVSQSERFQKSLNTRYHEGPATFSKDGSRVIFTRNNYNNGHYGKSKDGVNKLKLYTATQTNGTWSEAEELPFNSDEFSSGHPSLGKGPSGQPDQLLYFASDRPGGLGGTDIYVSKWADGKWSEPVNLGKDVNSKGNELFPFVDEKGNLYFSSDGRPGLGELDIFFAQLGNDGQQVKSVQNLGEPLNSPKDDFGIVTDGDRKAGYFSSNRKNGGSDDDLYRFTREGSLYPCRQLTISVFDAQTKEPLADTPLHVDDQVGSARQRDLKTDANGLVRLCLDIDNNFQFLVSREGYLDNKVGFSTKDLADDKPSRLDIALAKPTEEAKPAAVAPTSVRGRVLTQADNTPIEGAKVILVSECDGTSQQVITGADGTYGFPVTPGCNYSIEAIKERMGTAGSRIDKDGSGSTDILMFRKGDVIRIDNIYYDLDKAAIRPDAATELDKVVALMKKYPGMKIEMRSHTDSRATAQYNRKLSANRAKAATAYLKSKGIAPKRMVAKGYGEDELLNKCADGVDCPEEQHQQNRRTEIKVLTLE</sequence>
<dbReference type="PANTHER" id="PTHR30329">
    <property type="entry name" value="STATOR ELEMENT OF FLAGELLAR MOTOR COMPLEX"/>
    <property type="match status" value="1"/>
</dbReference>
<organism evidence="6 7">
    <name type="scientific">Fibrisoma limi BUZ 3</name>
    <dbReference type="NCBI Taxonomy" id="1185876"/>
    <lineage>
        <taxon>Bacteria</taxon>
        <taxon>Pseudomonadati</taxon>
        <taxon>Bacteroidota</taxon>
        <taxon>Cytophagia</taxon>
        <taxon>Cytophagales</taxon>
        <taxon>Spirosomataceae</taxon>
        <taxon>Fibrisoma</taxon>
    </lineage>
</organism>
<dbReference type="AlphaFoldDB" id="I2GB70"/>
<dbReference type="InterPro" id="IPR011659">
    <property type="entry name" value="WD40"/>
</dbReference>
<dbReference type="SUPFAM" id="SSF49478">
    <property type="entry name" value="Cna protein B-type domain"/>
    <property type="match status" value="1"/>
</dbReference>
<dbReference type="InterPro" id="IPR011990">
    <property type="entry name" value="TPR-like_helical_dom_sf"/>
</dbReference>
<dbReference type="Pfam" id="PF13620">
    <property type="entry name" value="CarboxypepD_reg"/>
    <property type="match status" value="1"/>
</dbReference>
<comment type="caution">
    <text evidence="6">The sequence shown here is derived from an EMBL/GenBank/DDBJ whole genome shotgun (WGS) entry which is preliminary data.</text>
</comment>
<dbReference type="InterPro" id="IPR006664">
    <property type="entry name" value="OMP_bac"/>
</dbReference>
<dbReference type="PROSITE" id="PS51123">
    <property type="entry name" value="OMPA_2"/>
    <property type="match status" value="1"/>
</dbReference>
<proteinExistence type="predicted"/>
<dbReference type="Gene3D" id="2.60.40.1120">
    <property type="entry name" value="Carboxypeptidase-like, regulatory domain"/>
    <property type="match status" value="1"/>
</dbReference>
<dbReference type="STRING" id="1185876.BN8_00054"/>
<dbReference type="Proteomes" id="UP000009309">
    <property type="component" value="Unassembled WGS sequence"/>
</dbReference>
<dbReference type="PRINTS" id="PR01021">
    <property type="entry name" value="OMPADOMAIN"/>
</dbReference>